<geneLocation type="plasmid" evidence="1 2">
    <name>pMSPYR101</name>
</geneLocation>
<keyword evidence="1" id="KW-0614">Plasmid</keyword>
<keyword evidence="2" id="KW-1185">Reference proteome</keyword>
<dbReference type="EMBL" id="CP002386">
    <property type="protein sequence ID" value="ADU01918.1"/>
    <property type="molecule type" value="Genomic_DNA"/>
</dbReference>
<organism evidence="1 2">
    <name type="scientific">Mycolicibacterium gilvum (strain DSM 45189 / LMG 24558 / Spyr1)</name>
    <name type="common">Mycobacterium gilvum</name>
    <dbReference type="NCBI Taxonomy" id="278137"/>
    <lineage>
        <taxon>Bacteria</taxon>
        <taxon>Bacillati</taxon>
        <taxon>Actinomycetota</taxon>
        <taxon>Actinomycetes</taxon>
        <taxon>Mycobacteriales</taxon>
        <taxon>Mycobacteriaceae</taxon>
        <taxon>Mycolicibacterium</taxon>
    </lineage>
</organism>
<dbReference type="AlphaFoldDB" id="E6TPZ5"/>
<reference evidence="1 2" key="1">
    <citation type="journal article" date="2011" name="Stand. Genomic Sci.">
        <title>Complete genome sequence of Mycobacterium sp. strain (Spyr1) and reclassification to Mycobacterium gilvum Spyr1.</title>
        <authorList>
            <person name="Kallimanis A."/>
            <person name="Karabika E."/>
            <person name="Mavromatis K."/>
            <person name="Lapidus A."/>
            <person name="Labutti K.M."/>
            <person name="Liolios K."/>
            <person name="Ivanova N."/>
            <person name="Goodwin L."/>
            <person name="Woyke T."/>
            <person name="Velentzas A.D."/>
            <person name="Perisynakis A."/>
            <person name="Ouzounis C.C."/>
            <person name="Kyrpides N.C."/>
            <person name="Koukkou A.I."/>
            <person name="Drainas C."/>
        </authorList>
    </citation>
    <scope>NUCLEOTIDE SEQUENCE [LARGE SCALE GENOMIC DNA]</scope>
    <source>
        <strain evidence="2">DSM 45189 / LMG 24558 / Spyr1</strain>
    </source>
</reference>
<gene>
    <name evidence="1" type="ordered locus">Mspyr1_53960</name>
</gene>
<name>E6TPZ5_MYCSR</name>
<dbReference type="HOGENOM" id="CLU_1092585_0_0_11"/>
<evidence type="ECO:0000313" key="2">
    <source>
        <dbReference type="Proteomes" id="UP000008916"/>
    </source>
</evidence>
<evidence type="ECO:0000313" key="1">
    <source>
        <dbReference type="EMBL" id="ADU01918.1"/>
    </source>
</evidence>
<accession>E6TPZ5</accession>
<sequence length="265" mass="29120">MSLVGATICASSGLNIVASSGQSVFRVARTQYGPVNPPPRVPGEHPVEDWSRWDTPGRTIYGCSSATGAFVEVLEYIRPDPPATLLSDLFDDVEPDDAATFAAQVAKELPQHGAMPYRSISKGWREMRSLYELQLPYSGWFVDVTGAESISVLSERLGSTLLAECEVEHLTLSELTSSSEDLKKLTTGIATWIRDRTVLFDGERPHGIVYPSKWGTTLGDNYAMWLRRTDDGTGPDPVTEIEPSSIGKHTKPFVDAARLRGMRIF</sequence>
<evidence type="ECO:0008006" key="3">
    <source>
        <dbReference type="Google" id="ProtNLM"/>
    </source>
</evidence>
<protein>
    <recommendedName>
        <fullName evidence="3">RES domain-containing protein</fullName>
    </recommendedName>
</protein>
<dbReference type="KEGG" id="msp:Mspyr1_53960"/>
<dbReference type="Proteomes" id="UP000008916">
    <property type="component" value="Plasmid pMSPYR101"/>
</dbReference>
<proteinExistence type="predicted"/>